<evidence type="ECO:0000259" key="12">
    <source>
        <dbReference type="Pfam" id="PF00892"/>
    </source>
</evidence>
<protein>
    <submittedName>
        <fullName evidence="13">EamA family transporter</fullName>
    </submittedName>
</protein>
<evidence type="ECO:0000313" key="14">
    <source>
        <dbReference type="Proteomes" id="UP001595704"/>
    </source>
</evidence>
<dbReference type="Gene3D" id="1.10.3730.20">
    <property type="match status" value="1"/>
</dbReference>
<dbReference type="PANTHER" id="PTHR30561:SF9">
    <property type="entry name" value="4-AMINO-4-DEOXY-L-ARABINOSE-PHOSPHOUNDECAPRENOL FLIPPASE SUBUNIT ARNF-RELATED"/>
    <property type="match status" value="1"/>
</dbReference>
<evidence type="ECO:0000256" key="9">
    <source>
        <dbReference type="ARBA" id="ARBA00023098"/>
    </source>
</evidence>
<evidence type="ECO:0000256" key="8">
    <source>
        <dbReference type="ARBA" id="ARBA00022989"/>
    </source>
</evidence>
<evidence type="ECO:0000256" key="1">
    <source>
        <dbReference type="ARBA" id="ARBA00004651"/>
    </source>
</evidence>
<evidence type="ECO:0000256" key="6">
    <source>
        <dbReference type="ARBA" id="ARBA00022692"/>
    </source>
</evidence>
<dbReference type="RefSeq" id="WP_191320720.1">
    <property type="nucleotide sequence ID" value="NZ_BNCG01000023.1"/>
</dbReference>
<feature type="domain" description="EamA" evidence="12">
    <location>
        <begin position="56"/>
        <end position="126"/>
    </location>
</feature>
<keyword evidence="4" id="KW-0997">Cell inner membrane</keyword>
<accession>A0ABV7UGV4</accession>
<evidence type="ECO:0000256" key="2">
    <source>
        <dbReference type="ARBA" id="ARBA00022475"/>
    </source>
</evidence>
<evidence type="ECO:0000256" key="3">
    <source>
        <dbReference type="ARBA" id="ARBA00022516"/>
    </source>
</evidence>
<keyword evidence="3" id="KW-0444">Lipid biosynthesis</keyword>
<feature type="transmembrane region" description="Helical" evidence="11">
    <location>
        <begin position="17"/>
        <end position="37"/>
    </location>
</feature>
<organism evidence="13 14">
    <name type="scientific">Camelimonas fluminis</name>
    <dbReference type="NCBI Taxonomy" id="1576911"/>
    <lineage>
        <taxon>Bacteria</taxon>
        <taxon>Pseudomonadati</taxon>
        <taxon>Pseudomonadota</taxon>
        <taxon>Alphaproteobacteria</taxon>
        <taxon>Hyphomicrobiales</taxon>
        <taxon>Chelatococcaceae</taxon>
        <taxon>Camelimonas</taxon>
    </lineage>
</organism>
<keyword evidence="7" id="KW-0448">Lipopolysaccharide biosynthesis</keyword>
<dbReference type="InterPro" id="IPR037185">
    <property type="entry name" value="EmrE-like"/>
</dbReference>
<dbReference type="Pfam" id="PF00892">
    <property type="entry name" value="EamA"/>
    <property type="match status" value="1"/>
</dbReference>
<evidence type="ECO:0000256" key="7">
    <source>
        <dbReference type="ARBA" id="ARBA00022985"/>
    </source>
</evidence>
<evidence type="ECO:0000256" key="4">
    <source>
        <dbReference type="ARBA" id="ARBA00022519"/>
    </source>
</evidence>
<comment type="caution">
    <text evidence="13">The sequence shown here is derived from an EMBL/GenBank/DDBJ whole genome shotgun (WGS) entry which is preliminary data.</text>
</comment>
<keyword evidence="6 11" id="KW-0812">Transmembrane</keyword>
<keyword evidence="8 11" id="KW-1133">Transmembrane helix</keyword>
<feature type="transmembrane region" description="Helical" evidence="11">
    <location>
        <begin position="85"/>
        <end position="104"/>
    </location>
</feature>
<evidence type="ECO:0000313" key="13">
    <source>
        <dbReference type="EMBL" id="MFC3637924.1"/>
    </source>
</evidence>
<keyword evidence="2" id="KW-1003">Cell membrane</keyword>
<evidence type="ECO:0000256" key="10">
    <source>
        <dbReference type="ARBA" id="ARBA00023136"/>
    </source>
</evidence>
<keyword evidence="10 11" id="KW-0472">Membrane</keyword>
<evidence type="ECO:0000256" key="5">
    <source>
        <dbReference type="ARBA" id="ARBA00022556"/>
    </source>
</evidence>
<gene>
    <name evidence="13" type="ORF">ACFONL_11165</name>
</gene>
<proteinExistence type="predicted"/>
<evidence type="ECO:0000256" key="11">
    <source>
        <dbReference type="SAM" id="Phobius"/>
    </source>
</evidence>
<feature type="transmembrane region" description="Helical" evidence="11">
    <location>
        <begin position="110"/>
        <end position="127"/>
    </location>
</feature>
<name>A0ABV7UGV4_9HYPH</name>
<dbReference type="InterPro" id="IPR000620">
    <property type="entry name" value="EamA_dom"/>
</dbReference>
<sequence length="138" mass="14623">MNVATARAAGNRWRQGVIWLLFILLDTGAQLAFKWGADGLAGMDAGPAMLLHALTLPGVWLAVAGYVSVFFVWMAILRNMPLSRAFPMTGMTYITVPLLAWAVLGERISLAQACGVALIVSGVVLLGHGEEAGGENID</sequence>
<keyword evidence="14" id="KW-1185">Reference proteome</keyword>
<dbReference type="InterPro" id="IPR000390">
    <property type="entry name" value="Small_drug/metabolite_transptr"/>
</dbReference>
<dbReference type="SUPFAM" id="SSF103481">
    <property type="entry name" value="Multidrug resistance efflux transporter EmrE"/>
    <property type="match status" value="1"/>
</dbReference>
<comment type="subcellular location">
    <subcellularLocation>
        <location evidence="1">Cell membrane</location>
        <topology evidence="1">Multi-pass membrane protein</topology>
    </subcellularLocation>
</comment>
<feature type="transmembrane region" description="Helical" evidence="11">
    <location>
        <begin position="49"/>
        <end position="73"/>
    </location>
</feature>
<keyword evidence="9" id="KW-0443">Lipid metabolism</keyword>
<keyword evidence="5" id="KW-0441">Lipid A biosynthesis</keyword>
<dbReference type="PANTHER" id="PTHR30561">
    <property type="entry name" value="SMR FAMILY PROTON-DEPENDENT DRUG EFFLUX TRANSPORTER SUGE"/>
    <property type="match status" value="1"/>
</dbReference>
<reference evidence="14" key="1">
    <citation type="journal article" date="2019" name="Int. J. Syst. Evol. Microbiol.">
        <title>The Global Catalogue of Microorganisms (GCM) 10K type strain sequencing project: providing services to taxonomists for standard genome sequencing and annotation.</title>
        <authorList>
            <consortium name="The Broad Institute Genomics Platform"/>
            <consortium name="The Broad Institute Genome Sequencing Center for Infectious Disease"/>
            <person name="Wu L."/>
            <person name="Ma J."/>
        </authorList>
    </citation>
    <scope>NUCLEOTIDE SEQUENCE [LARGE SCALE GENOMIC DNA]</scope>
    <source>
        <strain evidence="14">KCTC 42282</strain>
    </source>
</reference>
<dbReference type="Proteomes" id="UP001595704">
    <property type="component" value="Unassembled WGS sequence"/>
</dbReference>
<dbReference type="EMBL" id="JBHRYC010000052">
    <property type="protein sequence ID" value="MFC3637924.1"/>
    <property type="molecule type" value="Genomic_DNA"/>
</dbReference>